<evidence type="ECO:0000256" key="1">
    <source>
        <dbReference type="SAM" id="MobiDB-lite"/>
    </source>
</evidence>
<dbReference type="RefSeq" id="WP_166647040.1">
    <property type="nucleotide sequence ID" value="NZ_SOCA01000001.1"/>
</dbReference>
<dbReference type="Gene3D" id="1.10.510.10">
    <property type="entry name" value="Transferase(Phosphotransferase) domain 1"/>
    <property type="match status" value="1"/>
</dbReference>
<evidence type="ECO:0000313" key="2">
    <source>
        <dbReference type="EMBL" id="TDU81666.1"/>
    </source>
</evidence>
<protein>
    <recommendedName>
        <fullName evidence="4">Protein kinase domain-containing protein</fullName>
    </recommendedName>
</protein>
<feature type="region of interest" description="Disordered" evidence="1">
    <location>
        <begin position="787"/>
        <end position="825"/>
    </location>
</feature>
<comment type="caution">
    <text evidence="2">The sequence shown here is derived from an EMBL/GenBank/DDBJ whole genome shotgun (WGS) entry which is preliminary data.</text>
</comment>
<keyword evidence="3" id="KW-1185">Reference proteome</keyword>
<evidence type="ECO:0000313" key="3">
    <source>
        <dbReference type="Proteomes" id="UP000295662"/>
    </source>
</evidence>
<organism evidence="2 3">
    <name type="scientific">Prosthecobacter fusiformis</name>
    <dbReference type="NCBI Taxonomy" id="48464"/>
    <lineage>
        <taxon>Bacteria</taxon>
        <taxon>Pseudomonadati</taxon>
        <taxon>Verrucomicrobiota</taxon>
        <taxon>Verrucomicrobiia</taxon>
        <taxon>Verrucomicrobiales</taxon>
        <taxon>Verrucomicrobiaceae</taxon>
        <taxon>Prosthecobacter</taxon>
    </lineage>
</organism>
<dbReference type="AlphaFoldDB" id="A0A4R7ST50"/>
<gene>
    <name evidence="2" type="ORF">EI77_00976</name>
</gene>
<sequence>MIPEIESFGHLMIARRAGGEPVGLVRSPDEVVFLAFDASIKRLVELHILRSGRTLDSVAKKSAFDRAKQASEIRGPSFMRILDVGEDQGLVYYTSNLNDGEFIEDYVKRRGPLQPATVFSLVFQLLDDLLQLKQYQRLVSQMRLDRVVMTTLEDTFLQLRIYDYGLSSTESEHGSGARLVVQICELMFLMLTGKTFAGDNPDRYPSLTSLPMSLRTAMRAALTDPANSPTSIERVRDDVREAIGALVSSINARNPRKQLVVIPALQPRSQLQDLLLENVPVEIILGNRFRVEGENDVRRYPFSIPCLNTKNEQPVTVHLLPPSRIVDKTQYEAVPLQMWRFNADKHPNILRSLSLWESPEWTFLTEEREPGFSLSRLLAERITLNPQEVSVLLRQVQAGQEQALECGVQRLDLHPSNIVLRVGKNGPLMSREHDRLMQKRLDAWPAFCVKLRAHLTMRNLYEPPLVDKPEHGEHMEAHLADRDYRCRAFIALAAYLLTGQRQTGGSPRFPEATPEPLADFVQECLEKSRNHGQAPNPAEFLMQFESLMHASTTTGPDLASRLRGVTVPIEEMESMGSVSDFDNEWASGSDEDEEPAMPVTPISRKLKPTDFSSRKPNEGMGWPIWAAAASVTLAAAGWWLFSGEDPIPPPKTASVSKPASKPEVPTEDAPVVANEPSAPTPPPAVAKVEPEPKPAPSQPVDVPAPPTVAAKPSNPAPGPVTMPGEKPQTPPAPATVGVPAPVPEPKAEAEPPAPPPGAQPVPIIRKAILPTPEEIAKYKQGLVKPPVQLPAQATPPVAPSENQRSGSIPAINMAQPAPGDSRDRQ</sequence>
<dbReference type="Proteomes" id="UP000295662">
    <property type="component" value="Unassembled WGS sequence"/>
</dbReference>
<reference evidence="2 3" key="1">
    <citation type="submission" date="2019-03" db="EMBL/GenBank/DDBJ databases">
        <title>Genomic Encyclopedia of Archaeal and Bacterial Type Strains, Phase II (KMG-II): from individual species to whole genera.</title>
        <authorList>
            <person name="Goeker M."/>
        </authorList>
    </citation>
    <scope>NUCLEOTIDE SEQUENCE [LARGE SCALE GENOMIC DNA]</scope>
    <source>
        <strain evidence="2 3">ATCC 25309</strain>
    </source>
</reference>
<evidence type="ECO:0008006" key="4">
    <source>
        <dbReference type="Google" id="ProtNLM"/>
    </source>
</evidence>
<dbReference type="SUPFAM" id="SSF56112">
    <property type="entry name" value="Protein kinase-like (PK-like)"/>
    <property type="match status" value="2"/>
</dbReference>
<feature type="region of interest" description="Disordered" evidence="1">
    <location>
        <begin position="579"/>
        <end position="616"/>
    </location>
</feature>
<accession>A0A4R7ST50</accession>
<name>A0A4R7ST50_9BACT</name>
<dbReference type="InterPro" id="IPR011009">
    <property type="entry name" value="Kinase-like_dom_sf"/>
</dbReference>
<dbReference type="EMBL" id="SOCA01000001">
    <property type="protein sequence ID" value="TDU81666.1"/>
    <property type="molecule type" value="Genomic_DNA"/>
</dbReference>
<feature type="region of interest" description="Disordered" evidence="1">
    <location>
        <begin position="650"/>
        <end position="761"/>
    </location>
</feature>
<dbReference type="PRINTS" id="PR01217">
    <property type="entry name" value="PRICHEXTENSN"/>
</dbReference>
<feature type="compositionally biased region" description="Pro residues" evidence="1">
    <location>
        <begin position="693"/>
        <end position="706"/>
    </location>
</feature>
<proteinExistence type="predicted"/>